<dbReference type="NCBIfam" id="TIGR02009">
    <property type="entry name" value="PGMB-YQAB-SF"/>
    <property type="match status" value="1"/>
</dbReference>
<evidence type="ECO:0000256" key="2">
    <source>
        <dbReference type="ARBA" id="ARBA00022553"/>
    </source>
</evidence>
<dbReference type="EMBL" id="MLQQ01000001">
    <property type="protein sequence ID" value="OIJ15747.1"/>
    <property type="molecule type" value="Genomic_DNA"/>
</dbReference>
<organism evidence="14 15">
    <name type="scientific">Anaerobacillus arseniciselenatis</name>
    <dbReference type="NCBI Taxonomy" id="85682"/>
    <lineage>
        <taxon>Bacteria</taxon>
        <taxon>Bacillati</taxon>
        <taxon>Bacillota</taxon>
        <taxon>Bacilli</taxon>
        <taxon>Bacillales</taxon>
        <taxon>Bacillaceae</taxon>
        <taxon>Anaerobacillus</taxon>
    </lineage>
</organism>
<comment type="caution">
    <text evidence="14">The sequence shown here is derived from an EMBL/GenBank/DDBJ whole genome shotgun (WGS) entry which is preliminary data.</text>
</comment>
<dbReference type="GO" id="GO:0005975">
    <property type="term" value="P:carbohydrate metabolic process"/>
    <property type="evidence" value="ECO:0007669"/>
    <property type="project" value="InterPro"/>
</dbReference>
<dbReference type="InterPro" id="IPR023198">
    <property type="entry name" value="PGP-like_dom2"/>
</dbReference>
<dbReference type="PANTHER" id="PTHR46193:SF18">
    <property type="entry name" value="HEXITOL PHOSPHATASE B"/>
    <property type="match status" value="1"/>
</dbReference>
<evidence type="ECO:0000313" key="15">
    <source>
        <dbReference type="Proteomes" id="UP000180098"/>
    </source>
</evidence>
<feature type="binding site" evidence="11">
    <location>
        <position position="53"/>
    </location>
    <ligand>
        <name>substrate</name>
    </ligand>
</feature>
<feature type="binding site" evidence="12">
    <location>
        <position position="10"/>
    </location>
    <ligand>
        <name>Mg(2+)</name>
        <dbReference type="ChEBI" id="CHEBI:18420"/>
    </ligand>
</feature>
<evidence type="ECO:0000256" key="13">
    <source>
        <dbReference type="PIRSR" id="PIRSR610972-4"/>
    </source>
</evidence>
<dbReference type="SFLD" id="SFLDG01129">
    <property type="entry name" value="C1.5:_HAD__Beta-PGM__Phosphata"/>
    <property type="match status" value="1"/>
</dbReference>
<dbReference type="AlphaFoldDB" id="A0A1S2LVR4"/>
<dbReference type="OrthoDB" id="9797743at2"/>
<dbReference type="SFLD" id="SFLDG01135">
    <property type="entry name" value="C1.5.6:_HAD__Beta-PGM__Phospha"/>
    <property type="match status" value="1"/>
</dbReference>
<feature type="binding site" evidence="11">
    <location>
        <position position="146"/>
    </location>
    <ligand>
        <name>substrate</name>
    </ligand>
</feature>
<keyword evidence="15" id="KW-1185">Reference proteome</keyword>
<dbReference type="InterPro" id="IPR023214">
    <property type="entry name" value="HAD_sf"/>
</dbReference>
<dbReference type="GO" id="GO:0000287">
    <property type="term" value="F:magnesium ion binding"/>
    <property type="evidence" value="ECO:0007669"/>
    <property type="project" value="InterPro"/>
</dbReference>
<dbReference type="Pfam" id="PF00702">
    <property type="entry name" value="Hydrolase"/>
    <property type="match status" value="1"/>
</dbReference>
<dbReference type="InterPro" id="IPR036412">
    <property type="entry name" value="HAD-like_sf"/>
</dbReference>
<evidence type="ECO:0000256" key="11">
    <source>
        <dbReference type="PIRSR" id="PIRSR610972-2"/>
    </source>
</evidence>
<feature type="active site" description="Proton donor/acceptor" evidence="10">
    <location>
        <position position="12"/>
    </location>
</feature>
<gene>
    <name evidence="14" type="ORF">BKP35_01785</name>
</gene>
<dbReference type="NCBIfam" id="TIGR01990">
    <property type="entry name" value="bPGM"/>
    <property type="match status" value="1"/>
</dbReference>
<proteinExistence type="inferred from homology"/>
<keyword evidence="3 12" id="KW-0479">Metal-binding</keyword>
<evidence type="ECO:0000256" key="8">
    <source>
        <dbReference type="ARBA" id="ARBA00044968"/>
    </source>
</evidence>
<keyword evidence="4 12" id="KW-0460">Magnesium</keyword>
<dbReference type="NCBIfam" id="TIGR01509">
    <property type="entry name" value="HAD-SF-IA-v3"/>
    <property type="match status" value="1"/>
</dbReference>
<keyword evidence="6" id="KW-0119">Carbohydrate metabolism</keyword>
<feature type="binding site" evidence="12">
    <location>
        <position position="170"/>
    </location>
    <ligand>
        <name>Mg(2+)</name>
        <dbReference type="ChEBI" id="CHEBI:18420"/>
    </ligand>
</feature>
<evidence type="ECO:0000256" key="3">
    <source>
        <dbReference type="ARBA" id="ARBA00022723"/>
    </source>
</evidence>
<accession>A0A1S2LVR4</accession>
<evidence type="ECO:0000256" key="5">
    <source>
        <dbReference type="ARBA" id="ARBA00023235"/>
    </source>
</evidence>
<dbReference type="InterPro" id="IPR006439">
    <property type="entry name" value="HAD-SF_hydro_IA"/>
</dbReference>
<dbReference type="Gene3D" id="1.10.150.240">
    <property type="entry name" value="Putative phosphatase, domain 2"/>
    <property type="match status" value="1"/>
</dbReference>
<protein>
    <recommendedName>
        <fullName evidence="9">Beta-phosphoglucomutase</fullName>
        <ecNumber evidence="8">5.4.2.6</ecNumber>
    </recommendedName>
</protein>
<feature type="active site" description="Proton donor/acceptor" evidence="10">
    <location>
        <position position="10"/>
    </location>
</feature>
<evidence type="ECO:0000256" key="9">
    <source>
        <dbReference type="ARBA" id="ARBA00044991"/>
    </source>
</evidence>
<evidence type="ECO:0000256" key="10">
    <source>
        <dbReference type="PIRSR" id="PIRSR610972-1"/>
    </source>
</evidence>
<feature type="site" description="Important for catalytic activity and assists the phosphoryl transfer reaction to Asp8 by balancing charge and orienting the reacting groups" evidence="13">
    <location>
        <position position="146"/>
    </location>
</feature>
<evidence type="ECO:0000256" key="12">
    <source>
        <dbReference type="PIRSR" id="PIRSR610972-3"/>
    </source>
</evidence>
<dbReference type="InterPro" id="IPR010972">
    <property type="entry name" value="Beta-PGM"/>
</dbReference>
<dbReference type="Gene3D" id="3.40.50.1000">
    <property type="entry name" value="HAD superfamily/HAD-like"/>
    <property type="match status" value="1"/>
</dbReference>
<dbReference type="EC" id="5.4.2.6" evidence="8"/>
<evidence type="ECO:0000313" key="14">
    <source>
        <dbReference type="EMBL" id="OIJ15747.1"/>
    </source>
</evidence>
<feature type="binding site" evidence="11">
    <location>
        <begin position="45"/>
        <end position="50"/>
    </location>
    <ligand>
        <name>substrate</name>
    </ligand>
</feature>
<keyword evidence="5" id="KW-0413">Isomerase</keyword>
<dbReference type="CDD" id="cd02598">
    <property type="entry name" value="HAD_BPGM"/>
    <property type="match status" value="1"/>
</dbReference>
<dbReference type="PRINTS" id="PR00413">
    <property type="entry name" value="HADHALOGNASE"/>
</dbReference>
<keyword evidence="2" id="KW-0597">Phosphoprotein</keyword>
<comment type="catalytic activity">
    <reaction evidence="7">
        <text>beta-D-glucose 1-phosphate = beta-D-glucose 6-phosphate</text>
        <dbReference type="Rhea" id="RHEA:20113"/>
        <dbReference type="ChEBI" id="CHEBI:57684"/>
        <dbReference type="ChEBI" id="CHEBI:58247"/>
        <dbReference type="EC" id="5.4.2.6"/>
    </reaction>
</comment>
<evidence type="ECO:0000256" key="7">
    <source>
        <dbReference type="ARBA" id="ARBA00044926"/>
    </source>
</evidence>
<comment type="cofactor">
    <cofactor evidence="12">
        <name>Mg(2+)</name>
        <dbReference type="ChEBI" id="CHEBI:18420"/>
    </cofactor>
    <text evidence="12">Binds 2 magnesium ions per subunit.</text>
</comment>
<reference evidence="14 15" key="1">
    <citation type="submission" date="2016-10" db="EMBL/GenBank/DDBJ databases">
        <title>Draft genome sequences of four alkaliphilic bacteria belonging to the Anaerobacillus genus.</title>
        <authorList>
            <person name="Bassil N.M."/>
            <person name="Lloyd J.R."/>
        </authorList>
    </citation>
    <scope>NUCLEOTIDE SEQUENCE [LARGE SCALE GENOMIC DNA]</scope>
    <source>
        <strain evidence="14 15">DSM 15340</strain>
    </source>
</reference>
<dbReference type="RefSeq" id="WP_071311672.1">
    <property type="nucleotide sequence ID" value="NZ_MLQQ01000001.1"/>
</dbReference>
<evidence type="ECO:0000256" key="4">
    <source>
        <dbReference type="ARBA" id="ARBA00022842"/>
    </source>
</evidence>
<dbReference type="SUPFAM" id="SSF56784">
    <property type="entry name" value="HAD-like"/>
    <property type="match status" value="1"/>
</dbReference>
<dbReference type="InterPro" id="IPR010976">
    <property type="entry name" value="B-phosphoglucomutase_hydrolase"/>
</dbReference>
<feature type="binding site" evidence="12">
    <location>
        <position position="12"/>
    </location>
    <ligand>
        <name>Mg(2+)</name>
        <dbReference type="ChEBI" id="CHEBI:18420"/>
    </ligand>
</feature>
<evidence type="ECO:0000256" key="6">
    <source>
        <dbReference type="ARBA" id="ARBA00023277"/>
    </source>
</evidence>
<feature type="binding site" evidence="11">
    <location>
        <begin position="10"/>
        <end position="12"/>
    </location>
    <ligand>
        <name>substrate</name>
    </ligand>
</feature>
<dbReference type="InterPro" id="IPR051600">
    <property type="entry name" value="Beta-PGM-like"/>
</dbReference>
<dbReference type="SFLD" id="SFLDS00003">
    <property type="entry name" value="Haloacid_Dehalogenase"/>
    <property type="match status" value="1"/>
</dbReference>
<evidence type="ECO:0000256" key="1">
    <source>
        <dbReference type="ARBA" id="ARBA00006171"/>
    </source>
</evidence>
<feature type="binding site" evidence="12">
    <location>
        <position position="171"/>
    </location>
    <ligand>
        <name>Mg(2+)</name>
        <dbReference type="ChEBI" id="CHEBI:18420"/>
    </ligand>
</feature>
<comment type="similarity">
    <text evidence="1">Belongs to the HAD-like hydrolase superfamily. CbbY/CbbZ/Gph/YieH family.</text>
</comment>
<feature type="binding site" evidence="11">
    <location>
        <position position="77"/>
    </location>
    <ligand>
        <name>substrate</name>
    </ligand>
</feature>
<name>A0A1S2LVR4_9BACI</name>
<dbReference type="GO" id="GO:0008801">
    <property type="term" value="F:beta-phosphoglucomutase activity"/>
    <property type="evidence" value="ECO:0007669"/>
    <property type="project" value="UniProtKB-EC"/>
</dbReference>
<dbReference type="Proteomes" id="UP000180098">
    <property type="component" value="Unassembled WGS sequence"/>
</dbReference>
<feature type="binding site" evidence="11">
    <location>
        <begin position="115"/>
        <end position="119"/>
    </location>
    <ligand>
        <name>substrate</name>
    </ligand>
</feature>
<sequence length="215" mass="23652">MLPVKACIFDLDGVIVDTAKYHYLAWRRLANELGFDFSEEDNERLKGVSRMDSLNILLEIGGVQLDEARKEELAKKKNEWYVELIAHMDDKEILAGTTQFLTELQKVGVKIALGSASKNAKTILKRIGLMEMFDVIIDGTDISKAKPDPEVFLLGAEALKVEPSACVVFEDAVSGVEAALSAGMRVVGVGSKETLYKANDVVSSLAEMTLDRLEK</sequence>
<feature type="site" description="Important for catalytic activity and assists the phosphoryl transfer reaction to Asp8 by balancing charge and orienting the reacting groups" evidence="13">
    <location>
        <position position="115"/>
    </location>
</feature>
<dbReference type="PANTHER" id="PTHR46193">
    <property type="entry name" value="6-PHOSPHOGLUCONATE PHOSPHATASE"/>
    <property type="match status" value="1"/>
</dbReference>
<feature type="binding site" evidence="11">
    <location>
        <position position="26"/>
    </location>
    <ligand>
        <name>substrate</name>
    </ligand>
</feature>